<organism evidence="2 3">
    <name type="scientific">Rothia amarae</name>
    <dbReference type="NCBI Taxonomy" id="169480"/>
    <lineage>
        <taxon>Bacteria</taxon>
        <taxon>Bacillati</taxon>
        <taxon>Actinomycetota</taxon>
        <taxon>Actinomycetes</taxon>
        <taxon>Micrococcales</taxon>
        <taxon>Micrococcaceae</taxon>
        <taxon>Rothia</taxon>
    </lineage>
</organism>
<proteinExistence type="predicted"/>
<dbReference type="AlphaFoldDB" id="A0A7H2BLX3"/>
<feature type="region of interest" description="Disordered" evidence="1">
    <location>
        <begin position="80"/>
        <end position="99"/>
    </location>
</feature>
<dbReference type="RefSeq" id="WP_145176224.1">
    <property type="nucleotide sequence ID" value="NZ_CP061538.1"/>
</dbReference>
<dbReference type="Pfam" id="PF17318">
    <property type="entry name" value="DUF5361"/>
    <property type="match status" value="1"/>
</dbReference>
<name>A0A7H2BLX3_9MICC</name>
<keyword evidence="3" id="KW-1185">Reference proteome</keyword>
<dbReference type="KEGG" id="rama:IDM48_04505"/>
<dbReference type="InterPro" id="IPR035286">
    <property type="entry name" value="DUF5361"/>
</dbReference>
<evidence type="ECO:0000256" key="1">
    <source>
        <dbReference type="SAM" id="MobiDB-lite"/>
    </source>
</evidence>
<protein>
    <submittedName>
        <fullName evidence="2">Uncharacterized protein</fullName>
    </submittedName>
</protein>
<evidence type="ECO:0000313" key="2">
    <source>
        <dbReference type="EMBL" id="QNV40669.1"/>
    </source>
</evidence>
<dbReference type="EMBL" id="CP061538">
    <property type="protein sequence ID" value="QNV40669.1"/>
    <property type="molecule type" value="Genomic_DNA"/>
</dbReference>
<evidence type="ECO:0000313" key="3">
    <source>
        <dbReference type="Proteomes" id="UP000516421"/>
    </source>
</evidence>
<accession>A0A7H2BLX3</accession>
<dbReference type="Proteomes" id="UP000516421">
    <property type="component" value="Chromosome"/>
</dbReference>
<gene>
    <name evidence="2" type="ORF">IDM48_04505</name>
</gene>
<reference evidence="2 3" key="1">
    <citation type="submission" date="2020-09" db="EMBL/GenBank/DDBJ databases">
        <title>Investigation of environmental microbe.</title>
        <authorList>
            <person name="Ou Y."/>
            <person name="Kang Q."/>
        </authorList>
    </citation>
    <scope>NUCLEOTIDE SEQUENCE [LARGE SCALE GENOMIC DNA]</scope>
    <source>
        <strain evidence="2 3">KJZ-9</strain>
    </source>
</reference>
<sequence>MDKHGDSLEFCLIERGLRLRDVGSVEFTWHDLAVIVKTLGNGWGNELAVALHGERARWSVQDHMFTRIMNTVQWLAWTKSKGAQKNGKPPEPVYLPGCEPENDSDKHYGVAASTEEVIEFLGDDARELFGL</sequence>